<evidence type="ECO:0008006" key="5">
    <source>
        <dbReference type="Google" id="ProtNLM"/>
    </source>
</evidence>
<dbReference type="InterPro" id="IPR011990">
    <property type="entry name" value="TPR-like_helical_dom_sf"/>
</dbReference>
<organism evidence="3 4">
    <name type="scientific">Wickerhamomyces pijperi</name>
    <name type="common">Yeast</name>
    <name type="synonym">Pichia pijperi</name>
    <dbReference type="NCBI Taxonomy" id="599730"/>
    <lineage>
        <taxon>Eukaryota</taxon>
        <taxon>Fungi</taxon>
        <taxon>Dikarya</taxon>
        <taxon>Ascomycota</taxon>
        <taxon>Saccharomycotina</taxon>
        <taxon>Saccharomycetes</taxon>
        <taxon>Phaffomycetales</taxon>
        <taxon>Wickerhamomycetaceae</taxon>
        <taxon>Wickerhamomyces</taxon>
    </lineage>
</organism>
<comment type="caution">
    <text evidence="3">The sequence shown here is derived from an EMBL/GenBank/DDBJ whole genome shotgun (WGS) entry which is preliminary data.</text>
</comment>
<accession>A0A9P8Q4U4</accession>
<gene>
    <name evidence="3" type="ORF">WICPIJ_006220</name>
</gene>
<keyword evidence="4" id="KW-1185">Reference proteome</keyword>
<reference evidence="3" key="2">
    <citation type="submission" date="2021-01" db="EMBL/GenBank/DDBJ databases">
        <authorList>
            <person name="Schikora-Tamarit M.A."/>
        </authorList>
    </citation>
    <scope>NUCLEOTIDE SEQUENCE</scope>
    <source>
        <strain evidence="3">CBS2887</strain>
    </source>
</reference>
<dbReference type="SUPFAM" id="SSF48452">
    <property type="entry name" value="TPR-like"/>
    <property type="match status" value="1"/>
</dbReference>
<proteinExistence type="predicted"/>
<dbReference type="AlphaFoldDB" id="A0A9P8Q4U4"/>
<dbReference type="EMBL" id="JAEUBG010003403">
    <property type="protein sequence ID" value="KAH3682814.1"/>
    <property type="molecule type" value="Genomic_DNA"/>
</dbReference>
<name>A0A9P8Q4U4_WICPI</name>
<protein>
    <recommendedName>
        <fullName evidence="5">F-box domain-containing protein</fullName>
    </recommendedName>
</protein>
<dbReference type="InterPro" id="IPR036047">
    <property type="entry name" value="F-box-like_dom_sf"/>
</dbReference>
<dbReference type="PANTHER" id="PTHR22904:SF523">
    <property type="entry name" value="STRESS-INDUCED-PHOSPHOPROTEIN 1"/>
    <property type="match status" value="1"/>
</dbReference>
<keyword evidence="2" id="KW-0802">TPR repeat</keyword>
<dbReference type="GO" id="GO:0051879">
    <property type="term" value="F:Hsp90 protein binding"/>
    <property type="evidence" value="ECO:0007669"/>
    <property type="project" value="TreeGrafter"/>
</dbReference>
<dbReference type="Gene3D" id="3.80.10.10">
    <property type="entry name" value="Ribonuclease Inhibitor"/>
    <property type="match status" value="1"/>
</dbReference>
<evidence type="ECO:0000256" key="2">
    <source>
        <dbReference type="ARBA" id="ARBA00022803"/>
    </source>
</evidence>
<dbReference type="InterPro" id="IPR019734">
    <property type="entry name" value="TPR_rpt"/>
</dbReference>
<dbReference type="SUPFAM" id="SSF81383">
    <property type="entry name" value="F-box domain"/>
    <property type="match status" value="1"/>
</dbReference>
<sequence>MSSKTIPTPSNETIQHNNLIAKTQQLALQHFKLSNFTESIAIYTKGIKFCLSLTPTQIQNIRLSHKLTSRPPDLKPDDPIYHPKFSTLLDSRAACYIKTGELNKALKDAKNIVRCDPYSSKGHIRLGKVYELMKDGKLAYESYSKGLKYLDVGSKKFGIKNNAAAISQLQTATKRLRLVLKEKKEQFPQIIPIPDVPNGSEIPASPTSTDPMDVFPFELIDLILRELPFNQIIKQCLLVSHKWHDICSSLSMFDDIRIKAHSTVNDVQNCVNKITKWKKLHRPNSNGIPLKSLKVGITSVGEERLIFRLLLHKSNLKILDTLDLQFNQIGIKDIMEGVNFSENAERFLKQVKTLKLQCLFNPRYEEMLLQYLPNIQSLMLVPSYDGTRGRLTLPKNYQSKNFVMKLKHLSILGDIKQPYISVPFHNLFVRDAKQLINLESLQIVGYDFTQLNLVNETYNFLQRFPKLRHLVLENNRNLTLRHLLKNHDILKLKRLRTFVFREREVKYVESLHLFELEYLVNIFHGLNNLDLTNSSISYHGLRTLLQSTGSGSLRQLSIGACQHLHFPSSGLLPFNAQYVNIHELLALAPNLVKLQLNQSSGFTDYTLQQFILAIKEYPPTQVRPLQELLYLDLSFNEGLQSHTVLDFVSLLPKLKHLIIHGAYLNNETEVYLTRRFGIKVESLVEKKSWKVYGVNTYDPFNC</sequence>
<dbReference type="Gene3D" id="1.25.40.10">
    <property type="entry name" value="Tetratricopeptide repeat domain"/>
    <property type="match status" value="1"/>
</dbReference>
<dbReference type="PANTHER" id="PTHR22904">
    <property type="entry name" value="TPR REPEAT CONTAINING PROTEIN"/>
    <property type="match status" value="1"/>
</dbReference>
<dbReference type="SMART" id="SM00028">
    <property type="entry name" value="TPR"/>
    <property type="match status" value="3"/>
</dbReference>
<dbReference type="SUPFAM" id="SSF52047">
    <property type="entry name" value="RNI-like"/>
    <property type="match status" value="1"/>
</dbReference>
<reference evidence="3" key="1">
    <citation type="journal article" date="2021" name="Open Biol.">
        <title>Shared evolutionary footprints suggest mitochondrial oxidative damage underlies multiple complex I losses in fungi.</title>
        <authorList>
            <person name="Schikora-Tamarit M.A."/>
            <person name="Marcet-Houben M."/>
            <person name="Nosek J."/>
            <person name="Gabaldon T."/>
        </authorList>
    </citation>
    <scope>NUCLEOTIDE SEQUENCE</scope>
    <source>
        <strain evidence="3">CBS2887</strain>
    </source>
</reference>
<dbReference type="Proteomes" id="UP000774326">
    <property type="component" value="Unassembled WGS sequence"/>
</dbReference>
<dbReference type="InterPro" id="IPR032675">
    <property type="entry name" value="LRR_dom_sf"/>
</dbReference>
<evidence type="ECO:0000313" key="3">
    <source>
        <dbReference type="EMBL" id="KAH3682814.1"/>
    </source>
</evidence>
<keyword evidence="1" id="KW-0677">Repeat</keyword>
<evidence type="ECO:0000256" key="1">
    <source>
        <dbReference type="ARBA" id="ARBA00022737"/>
    </source>
</evidence>
<dbReference type="OrthoDB" id="629492at2759"/>
<evidence type="ECO:0000313" key="4">
    <source>
        <dbReference type="Proteomes" id="UP000774326"/>
    </source>
</evidence>